<keyword evidence="3" id="KW-1185">Reference proteome</keyword>
<evidence type="ECO:0008006" key="4">
    <source>
        <dbReference type="Google" id="ProtNLM"/>
    </source>
</evidence>
<accession>A0A371HF52</accession>
<organism evidence="2 3">
    <name type="scientific">Mucuna pruriens</name>
    <name type="common">Velvet bean</name>
    <name type="synonym">Dolichos pruriens</name>
    <dbReference type="NCBI Taxonomy" id="157652"/>
    <lineage>
        <taxon>Eukaryota</taxon>
        <taxon>Viridiplantae</taxon>
        <taxon>Streptophyta</taxon>
        <taxon>Embryophyta</taxon>
        <taxon>Tracheophyta</taxon>
        <taxon>Spermatophyta</taxon>
        <taxon>Magnoliopsida</taxon>
        <taxon>eudicotyledons</taxon>
        <taxon>Gunneridae</taxon>
        <taxon>Pentapetalae</taxon>
        <taxon>rosids</taxon>
        <taxon>fabids</taxon>
        <taxon>Fabales</taxon>
        <taxon>Fabaceae</taxon>
        <taxon>Papilionoideae</taxon>
        <taxon>50 kb inversion clade</taxon>
        <taxon>NPAAA clade</taxon>
        <taxon>indigoferoid/millettioid clade</taxon>
        <taxon>Phaseoleae</taxon>
        <taxon>Mucuna</taxon>
    </lineage>
</organism>
<feature type="region of interest" description="Disordered" evidence="1">
    <location>
        <begin position="96"/>
        <end position="160"/>
    </location>
</feature>
<feature type="non-terminal residue" evidence="2">
    <location>
        <position position="1"/>
    </location>
</feature>
<feature type="compositionally biased region" description="Polar residues" evidence="1">
    <location>
        <begin position="125"/>
        <end position="137"/>
    </location>
</feature>
<dbReference type="OrthoDB" id="778454at2759"/>
<sequence>MDRSMIDAANGGALMDKTLVATRHLISNMVSNTQQFGIRGPNPSRPVNEIGAASNQRLENQLTELTSLVRQLAISQHHPTMAAKVCDICTSVEHPTNSCPTLQETESDHTKSVGAVGGFQDRKQPYQTQQFDNQSYGRSGKELAQPPQHQMPKSAEADSDAIVDSQSRLGTAVPLLFPSWTISARKPDSDEELLKMFKKVEINIPLLDAIKQIPKYAKFLKELCVHKRRKMKGS</sequence>
<gene>
    <name evidence="2" type="ORF">CR513_15254</name>
</gene>
<protein>
    <recommendedName>
        <fullName evidence="4">Retrotransposon gag domain-containing protein</fullName>
    </recommendedName>
</protein>
<evidence type="ECO:0000256" key="1">
    <source>
        <dbReference type="SAM" id="MobiDB-lite"/>
    </source>
</evidence>
<name>A0A371HF52_MUCPR</name>
<reference evidence="2" key="1">
    <citation type="submission" date="2018-05" db="EMBL/GenBank/DDBJ databases">
        <title>Draft genome of Mucuna pruriens seed.</title>
        <authorList>
            <person name="Nnadi N.E."/>
            <person name="Vos R."/>
            <person name="Hasami M.H."/>
            <person name="Devisetty U.K."/>
            <person name="Aguiy J.C."/>
        </authorList>
    </citation>
    <scope>NUCLEOTIDE SEQUENCE [LARGE SCALE GENOMIC DNA]</scope>
    <source>
        <strain evidence="2">JCA_2017</strain>
    </source>
</reference>
<dbReference type="Proteomes" id="UP000257109">
    <property type="component" value="Unassembled WGS sequence"/>
</dbReference>
<comment type="caution">
    <text evidence="2">The sequence shown here is derived from an EMBL/GenBank/DDBJ whole genome shotgun (WGS) entry which is preliminary data.</text>
</comment>
<dbReference type="AlphaFoldDB" id="A0A371HF52"/>
<evidence type="ECO:0000313" key="3">
    <source>
        <dbReference type="Proteomes" id="UP000257109"/>
    </source>
</evidence>
<dbReference type="EMBL" id="QJKJ01002774">
    <property type="protein sequence ID" value="RDY01417.1"/>
    <property type="molecule type" value="Genomic_DNA"/>
</dbReference>
<evidence type="ECO:0000313" key="2">
    <source>
        <dbReference type="EMBL" id="RDY01417.1"/>
    </source>
</evidence>
<proteinExistence type="predicted"/>